<proteinExistence type="predicted"/>
<organism evidence="1 2">
    <name type="scientific">Auriscalpium vulgare</name>
    <dbReference type="NCBI Taxonomy" id="40419"/>
    <lineage>
        <taxon>Eukaryota</taxon>
        <taxon>Fungi</taxon>
        <taxon>Dikarya</taxon>
        <taxon>Basidiomycota</taxon>
        <taxon>Agaricomycotina</taxon>
        <taxon>Agaricomycetes</taxon>
        <taxon>Russulales</taxon>
        <taxon>Auriscalpiaceae</taxon>
        <taxon>Auriscalpium</taxon>
    </lineage>
</organism>
<reference evidence="1" key="1">
    <citation type="submission" date="2021-02" db="EMBL/GenBank/DDBJ databases">
        <authorList>
            <consortium name="DOE Joint Genome Institute"/>
            <person name="Ahrendt S."/>
            <person name="Looney B.P."/>
            <person name="Miyauchi S."/>
            <person name="Morin E."/>
            <person name="Drula E."/>
            <person name="Courty P.E."/>
            <person name="Chicoki N."/>
            <person name="Fauchery L."/>
            <person name="Kohler A."/>
            <person name="Kuo A."/>
            <person name="Labutti K."/>
            <person name="Pangilinan J."/>
            <person name="Lipzen A."/>
            <person name="Riley R."/>
            <person name="Andreopoulos W."/>
            <person name="He G."/>
            <person name="Johnson J."/>
            <person name="Barry K.W."/>
            <person name="Grigoriev I.V."/>
            <person name="Nagy L."/>
            <person name="Hibbett D."/>
            <person name="Henrissat B."/>
            <person name="Matheny P.B."/>
            <person name="Labbe J."/>
            <person name="Martin F."/>
        </authorList>
    </citation>
    <scope>NUCLEOTIDE SEQUENCE</scope>
    <source>
        <strain evidence="1">FP105234-sp</strain>
    </source>
</reference>
<reference evidence="1" key="2">
    <citation type="journal article" date="2022" name="New Phytol.">
        <title>Evolutionary transition to the ectomycorrhizal habit in the genomes of a hyperdiverse lineage of mushroom-forming fungi.</title>
        <authorList>
            <person name="Looney B."/>
            <person name="Miyauchi S."/>
            <person name="Morin E."/>
            <person name="Drula E."/>
            <person name="Courty P.E."/>
            <person name="Kohler A."/>
            <person name="Kuo A."/>
            <person name="LaButti K."/>
            <person name="Pangilinan J."/>
            <person name="Lipzen A."/>
            <person name="Riley R."/>
            <person name="Andreopoulos W."/>
            <person name="He G."/>
            <person name="Johnson J."/>
            <person name="Nolan M."/>
            <person name="Tritt A."/>
            <person name="Barry K.W."/>
            <person name="Grigoriev I.V."/>
            <person name="Nagy L.G."/>
            <person name="Hibbett D."/>
            <person name="Henrissat B."/>
            <person name="Matheny P.B."/>
            <person name="Labbe J."/>
            <person name="Martin F.M."/>
        </authorList>
    </citation>
    <scope>NUCLEOTIDE SEQUENCE</scope>
    <source>
        <strain evidence="1">FP105234-sp</strain>
    </source>
</reference>
<feature type="non-terminal residue" evidence="1">
    <location>
        <position position="82"/>
    </location>
</feature>
<sequence length="82" mass="8908">MSTSASSKSTKAKLSLRDIHQGVSALFDKFDAEANDDAKLAWCKSMLVGLKKGRQHPQFQTVLGGCVARLQHIADNHGTPAW</sequence>
<evidence type="ECO:0000313" key="2">
    <source>
        <dbReference type="Proteomes" id="UP000814033"/>
    </source>
</evidence>
<dbReference type="EMBL" id="MU276359">
    <property type="protein sequence ID" value="KAI0039086.1"/>
    <property type="molecule type" value="Genomic_DNA"/>
</dbReference>
<gene>
    <name evidence="1" type="ORF">FA95DRAFT_1612866</name>
</gene>
<accession>A0ACB8R4N5</accession>
<evidence type="ECO:0000313" key="1">
    <source>
        <dbReference type="EMBL" id="KAI0039086.1"/>
    </source>
</evidence>
<name>A0ACB8R4N5_9AGAM</name>
<keyword evidence="2" id="KW-1185">Reference proteome</keyword>
<comment type="caution">
    <text evidence="1">The sequence shown here is derived from an EMBL/GenBank/DDBJ whole genome shotgun (WGS) entry which is preliminary data.</text>
</comment>
<protein>
    <submittedName>
        <fullName evidence="1">Uncharacterized protein</fullName>
    </submittedName>
</protein>
<dbReference type="Proteomes" id="UP000814033">
    <property type="component" value="Unassembled WGS sequence"/>
</dbReference>